<keyword evidence="6" id="KW-0808">Transferase</keyword>
<keyword evidence="18" id="KW-1185">Reference proteome</keyword>
<dbReference type="SMART" id="SM00388">
    <property type="entry name" value="HisKA"/>
    <property type="match status" value="1"/>
</dbReference>
<evidence type="ECO:0000313" key="18">
    <source>
        <dbReference type="Proteomes" id="UP000251993"/>
    </source>
</evidence>
<gene>
    <name evidence="17" type="ORF">DR864_08020</name>
</gene>
<dbReference type="Pfam" id="PF02518">
    <property type="entry name" value="HATPase_c"/>
    <property type="match status" value="1"/>
</dbReference>
<dbReference type="PRINTS" id="PR00344">
    <property type="entry name" value="BCTRLSENSOR"/>
</dbReference>
<proteinExistence type="predicted"/>
<dbReference type="SMART" id="SM00387">
    <property type="entry name" value="HATPase_c"/>
    <property type="match status" value="1"/>
</dbReference>
<evidence type="ECO:0000256" key="5">
    <source>
        <dbReference type="ARBA" id="ARBA00022553"/>
    </source>
</evidence>
<evidence type="ECO:0000256" key="8">
    <source>
        <dbReference type="ARBA" id="ARBA00022741"/>
    </source>
</evidence>
<keyword evidence="8" id="KW-0547">Nucleotide-binding</keyword>
<dbReference type="Proteomes" id="UP000251993">
    <property type="component" value="Chromosome"/>
</dbReference>
<accession>A0A344TGB5</accession>
<evidence type="ECO:0000259" key="15">
    <source>
        <dbReference type="PROSITE" id="PS50109"/>
    </source>
</evidence>
<evidence type="ECO:0000256" key="3">
    <source>
        <dbReference type="ARBA" id="ARBA00012438"/>
    </source>
</evidence>
<evidence type="ECO:0000256" key="12">
    <source>
        <dbReference type="ARBA" id="ARBA00023012"/>
    </source>
</evidence>
<comment type="catalytic activity">
    <reaction evidence="1">
        <text>ATP + protein L-histidine = ADP + protein N-phospho-L-histidine.</text>
        <dbReference type="EC" id="2.7.13.3"/>
    </reaction>
</comment>
<dbReference type="GO" id="GO:0000155">
    <property type="term" value="F:phosphorelay sensor kinase activity"/>
    <property type="evidence" value="ECO:0007669"/>
    <property type="project" value="InterPro"/>
</dbReference>
<evidence type="ECO:0000256" key="11">
    <source>
        <dbReference type="ARBA" id="ARBA00022989"/>
    </source>
</evidence>
<dbReference type="CDD" id="cd00082">
    <property type="entry name" value="HisKA"/>
    <property type="match status" value="1"/>
</dbReference>
<dbReference type="Gene3D" id="6.10.340.10">
    <property type="match status" value="1"/>
</dbReference>
<dbReference type="Gene3D" id="3.30.565.10">
    <property type="entry name" value="Histidine kinase-like ATPase, C-terminal domain"/>
    <property type="match status" value="1"/>
</dbReference>
<feature type="transmembrane region" description="Helical" evidence="14">
    <location>
        <begin position="157"/>
        <end position="181"/>
    </location>
</feature>
<dbReference type="CDD" id="cd00075">
    <property type="entry name" value="HATPase"/>
    <property type="match status" value="1"/>
</dbReference>
<dbReference type="InterPro" id="IPR003660">
    <property type="entry name" value="HAMP_dom"/>
</dbReference>
<dbReference type="InterPro" id="IPR003594">
    <property type="entry name" value="HATPase_dom"/>
</dbReference>
<feature type="transmembrane region" description="Helical" evidence="14">
    <location>
        <begin position="7"/>
        <end position="30"/>
    </location>
</feature>
<dbReference type="EC" id="2.7.13.3" evidence="3"/>
<keyword evidence="4" id="KW-1003">Cell membrane</keyword>
<dbReference type="KEGG" id="run:DR864_08020"/>
<dbReference type="GO" id="GO:0005886">
    <property type="term" value="C:plasma membrane"/>
    <property type="evidence" value="ECO:0007669"/>
    <property type="project" value="UniProtKB-SubCell"/>
</dbReference>
<dbReference type="Pfam" id="PF00672">
    <property type="entry name" value="HAMP"/>
    <property type="match status" value="1"/>
</dbReference>
<dbReference type="SUPFAM" id="SSF47384">
    <property type="entry name" value="Homodimeric domain of signal transducing histidine kinase"/>
    <property type="match status" value="1"/>
</dbReference>
<dbReference type="InterPro" id="IPR036890">
    <property type="entry name" value="HATPase_C_sf"/>
</dbReference>
<dbReference type="Gene3D" id="1.10.287.130">
    <property type="match status" value="1"/>
</dbReference>
<comment type="subcellular location">
    <subcellularLocation>
        <location evidence="2">Cell membrane</location>
        <topology evidence="2">Multi-pass membrane protein</topology>
    </subcellularLocation>
</comment>
<evidence type="ECO:0000256" key="7">
    <source>
        <dbReference type="ARBA" id="ARBA00022692"/>
    </source>
</evidence>
<dbReference type="AlphaFoldDB" id="A0A344TGB5"/>
<dbReference type="PROSITE" id="PS50885">
    <property type="entry name" value="HAMP"/>
    <property type="match status" value="1"/>
</dbReference>
<feature type="domain" description="Histidine kinase" evidence="15">
    <location>
        <begin position="239"/>
        <end position="455"/>
    </location>
</feature>
<evidence type="ECO:0000256" key="4">
    <source>
        <dbReference type="ARBA" id="ARBA00022475"/>
    </source>
</evidence>
<dbReference type="OrthoDB" id="594725at2"/>
<keyword evidence="13 14" id="KW-0472">Membrane</keyword>
<dbReference type="InterPro" id="IPR004358">
    <property type="entry name" value="Sig_transdc_His_kin-like_C"/>
</dbReference>
<evidence type="ECO:0000256" key="13">
    <source>
        <dbReference type="ARBA" id="ARBA00023136"/>
    </source>
</evidence>
<dbReference type="RefSeq" id="WP_114066471.1">
    <property type="nucleotide sequence ID" value="NZ_CP030850.1"/>
</dbReference>
<dbReference type="InterPro" id="IPR036097">
    <property type="entry name" value="HisK_dim/P_sf"/>
</dbReference>
<dbReference type="CDD" id="cd06225">
    <property type="entry name" value="HAMP"/>
    <property type="match status" value="1"/>
</dbReference>
<keyword evidence="10" id="KW-0067">ATP-binding</keyword>
<keyword evidence="11 14" id="KW-1133">Transmembrane helix</keyword>
<protein>
    <recommendedName>
        <fullName evidence="3">histidine kinase</fullName>
        <ecNumber evidence="3">2.7.13.3</ecNumber>
    </recommendedName>
</protein>
<dbReference type="SMART" id="SM00304">
    <property type="entry name" value="HAMP"/>
    <property type="match status" value="1"/>
</dbReference>
<evidence type="ECO:0000256" key="6">
    <source>
        <dbReference type="ARBA" id="ARBA00022679"/>
    </source>
</evidence>
<organism evidence="17 18">
    <name type="scientific">Runella rosea</name>
    <dbReference type="NCBI Taxonomy" id="2259595"/>
    <lineage>
        <taxon>Bacteria</taxon>
        <taxon>Pseudomonadati</taxon>
        <taxon>Bacteroidota</taxon>
        <taxon>Cytophagia</taxon>
        <taxon>Cytophagales</taxon>
        <taxon>Spirosomataceae</taxon>
        <taxon>Runella</taxon>
    </lineage>
</organism>
<dbReference type="PANTHER" id="PTHR45528:SF1">
    <property type="entry name" value="SENSOR HISTIDINE KINASE CPXA"/>
    <property type="match status" value="1"/>
</dbReference>
<evidence type="ECO:0000256" key="9">
    <source>
        <dbReference type="ARBA" id="ARBA00022777"/>
    </source>
</evidence>
<keyword evidence="12" id="KW-0902">Two-component regulatory system</keyword>
<dbReference type="PROSITE" id="PS50109">
    <property type="entry name" value="HIS_KIN"/>
    <property type="match status" value="1"/>
</dbReference>
<keyword evidence="5" id="KW-0597">Phosphoprotein</keyword>
<dbReference type="PANTHER" id="PTHR45528">
    <property type="entry name" value="SENSOR HISTIDINE KINASE CPXA"/>
    <property type="match status" value="1"/>
</dbReference>
<evidence type="ECO:0000256" key="14">
    <source>
        <dbReference type="SAM" id="Phobius"/>
    </source>
</evidence>
<evidence type="ECO:0000256" key="1">
    <source>
        <dbReference type="ARBA" id="ARBA00000085"/>
    </source>
</evidence>
<keyword evidence="9 17" id="KW-0418">Kinase</keyword>
<dbReference type="SUPFAM" id="SSF158472">
    <property type="entry name" value="HAMP domain-like"/>
    <property type="match status" value="1"/>
</dbReference>
<reference evidence="17 18" key="1">
    <citation type="submission" date="2018-07" db="EMBL/GenBank/DDBJ databases">
        <title>Genome sequencing of Runella.</title>
        <authorList>
            <person name="Baek M.-G."/>
            <person name="Yi H."/>
        </authorList>
    </citation>
    <scope>NUCLEOTIDE SEQUENCE [LARGE SCALE GENOMIC DNA]</scope>
    <source>
        <strain evidence="17 18">HYN0085</strain>
    </source>
</reference>
<evidence type="ECO:0000256" key="2">
    <source>
        <dbReference type="ARBA" id="ARBA00004651"/>
    </source>
</evidence>
<dbReference type="InterPro" id="IPR003661">
    <property type="entry name" value="HisK_dim/P_dom"/>
</dbReference>
<dbReference type="Pfam" id="PF00512">
    <property type="entry name" value="HisKA"/>
    <property type="match status" value="1"/>
</dbReference>
<evidence type="ECO:0000256" key="10">
    <source>
        <dbReference type="ARBA" id="ARBA00022840"/>
    </source>
</evidence>
<sequence length="455" mass="51475">MKIQTKIAIQFSLIVGSLLAVFSFVIYQLFAEFREQEYYDRLKSKAITTAQLLIKVDEIDRDLLKIIDKNTLTALVDEKVLVFDQQNKLFYSSLDDHVIHYGNDLLNRVRKEKYVETSDDENEVVGLLYELNGQNYVILASAYDKFGHSKMANLRDILYSGLVISILVTVLLGIFFAGNALGPVNQFISQISTITANNLRERLDERHGKDEIGQLAAAFNKMMYRLEQSFELQKSFVSHASHELRTPLAALKSEVEISLDEKLSVAQHRGILENIRKDINRLIALSNSLLQIVRPLKSSINSAVEVRIDDVVFQAQDDLLLSKPEYRISVEYAKEPENEKHITILGDEPLLKTVFTNLISNACKYSANHQALVAIDFNETHTLVSVQDEGIGIPEEDLTAIFEPFYRSKNALTISGFGVGLSVCKRIVELHKGKIHVESQLQHGSKFLVELPHIL</sequence>
<dbReference type="EMBL" id="CP030850">
    <property type="protein sequence ID" value="AXE17686.1"/>
    <property type="molecule type" value="Genomic_DNA"/>
</dbReference>
<feature type="domain" description="HAMP" evidence="16">
    <location>
        <begin position="178"/>
        <end position="231"/>
    </location>
</feature>
<dbReference type="InterPro" id="IPR050398">
    <property type="entry name" value="HssS/ArlS-like"/>
</dbReference>
<evidence type="ECO:0000259" key="16">
    <source>
        <dbReference type="PROSITE" id="PS50885"/>
    </source>
</evidence>
<dbReference type="GO" id="GO:0005524">
    <property type="term" value="F:ATP binding"/>
    <property type="evidence" value="ECO:0007669"/>
    <property type="project" value="UniProtKB-KW"/>
</dbReference>
<name>A0A344TGB5_9BACT</name>
<evidence type="ECO:0000313" key="17">
    <source>
        <dbReference type="EMBL" id="AXE17686.1"/>
    </source>
</evidence>
<dbReference type="FunFam" id="3.30.565.10:FF:000006">
    <property type="entry name" value="Sensor histidine kinase WalK"/>
    <property type="match status" value="1"/>
</dbReference>
<keyword evidence="7 14" id="KW-0812">Transmembrane</keyword>
<dbReference type="InterPro" id="IPR005467">
    <property type="entry name" value="His_kinase_dom"/>
</dbReference>
<dbReference type="SUPFAM" id="SSF55874">
    <property type="entry name" value="ATPase domain of HSP90 chaperone/DNA topoisomerase II/histidine kinase"/>
    <property type="match status" value="1"/>
</dbReference>